<accession>A0A0G1S2F7</accession>
<gene>
    <name evidence="1" type="ORF">UX86_C0022G0001</name>
</gene>
<dbReference type="SUPFAM" id="SSF63380">
    <property type="entry name" value="Riboflavin synthase domain-like"/>
    <property type="match status" value="1"/>
</dbReference>
<dbReference type="STRING" id="1618364.UX86_C0022G0001"/>
<dbReference type="EMBL" id="LCNU01000022">
    <property type="protein sequence ID" value="KKU63527.1"/>
    <property type="molecule type" value="Genomic_DNA"/>
</dbReference>
<dbReference type="AlphaFoldDB" id="A0A0G1S2F7"/>
<protein>
    <submittedName>
        <fullName evidence="1">Uncharacterized protein</fullName>
    </submittedName>
</protein>
<organism evidence="1 2">
    <name type="scientific">Candidatus Amesbacteria bacterium GW2011_GWC1_47_15</name>
    <dbReference type="NCBI Taxonomy" id="1618364"/>
    <lineage>
        <taxon>Bacteria</taxon>
        <taxon>Candidatus Amesiibacteriota</taxon>
    </lineage>
</organism>
<name>A0A0G1S2F7_9BACT</name>
<sequence length="42" mass="4938">MKATVIQIIDEVAGIKSFRLKPEEIMEYLPGKWMYVIIKQNL</sequence>
<dbReference type="InterPro" id="IPR017938">
    <property type="entry name" value="Riboflavin_synthase-like_b-brl"/>
</dbReference>
<dbReference type="Proteomes" id="UP000034502">
    <property type="component" value="Unassembled WGS sequence"/>
</dbReference>
<evidence type="ECO:0000313" key="1">
    <source>
        <dbReference type="EMBL" id="KKU63527.1"/>
    </source>
</evidence>
<evidence type="ECO:0000313" key="2">
    <source>
        <dbReference type="Proteomes" id="UP000034502"/>
    </source>
</evidence>
<reference evidence="1 2" key="1">
    <citation type="journal article" date="2015" name="Nature">
        <title>rRNA introns, odd ribosomes, and small enigmatic genomes across a large radiation of phyla.</title>
        <authorList>
            <person name="Brown C.T."/>
            <person name="Hug L.A."/>
            <person name="Thomas B.C."/>
            <person name="Sharon I."/>
            <person name="Castelle C.J."/>
            <person name="Singh A."/>
            <person name="Wilkins M.J."/>
            <person name="Williams K.H."/>
            <person name="Banfield J.F."/>
        </authorList>
    </citation>
    <scope>NUCLEOTIDE SEQUENCE [LARGE SCALE GENOMIC DNA]</scope>
</reference>
<comment type="caution">
    <text evidence="1">The sequence shown here is derived from an EMBL/GenBank/DDBJ whole genome shotgun (WGS) entry which is preliminary data.</text>
</comment>
<proteinExistence type="predicted"/>
<feature type="non-terminal residue" evidence="1">
    <location>
        <position position="42"/>
    </location>
</feature>